<protein>
    <submittedName>
        <fullName evidence="2">Uncharacterized protein</fullName>
    </submittedName>
</protein>
<dbReference type="KEGG" id="vg:40079212"/>
<keyword evidence="3" id="KW-1185">Reference proteome</keyword>
<dbReference type="GeneID" id="40079212"/>
<organism evidence="2 3">
    <name type="scientific">Gordonia phage Katyusha</name>
    <dbReference type="NCBI Taxonomy" id="1821555"/>
    <lineage>
        <taxon>Viruses</taxon>
        <taxon>Duplodnaviria</taxon>
        <taxon>Heunggongvirae</taxon>
        <taxon>Uroviricota</taxon>
        <taxon>Caudoviricetes</taxon>
        <taxon>Demosthenesvirus</taxon>
        <taxon>Demosthenesvirus katyusha</taxon>
    </lineage>
</organism>
<sequence>MKGVYMSEQELPEEMQGHAAFLLWQREKQQQITAEMESEHSAFLSEFTHFLSELTIEQTRTLRSMIERASDPHVRIELAGLTIGSQVFLQGLTVEGKDANEEWAKIQERDELDRNNPVPKLQDIQTTPPEPDPEIGQPDDPSVLMHEYNLEPELTPGGKSKGFKCKSCGKNYSTIEDRIETEIRFAGCLGCQHKERWG</sequence>
<feature type="region of interest" description="Disordered" evidence="1">
    <location>
        <begin position="107"/>
        <end position="143"/>
    </location>
</feature>
<dbReference type="Proteomes" id="UP000223856">
    <property type="component" value="Segment"/>
</dbReference>
<gene>
    <name evidence="2" type="primary">58</name>
    <name evidence="2" type="ORF">SEA_KATYUSHA_58</name>
</gene>
<evidence type="ECO:0000256" key="1">
    <source>
        <dbReference type="SAM" id="MobiDB-lite"/>
    </source>
</evidence>
<evidence type="ECO:0000313" key="2">
    <source>
        <dbReference type="EMBL" id="AMS03451.1"/>
    </source>
</evidence>
<reference evidence="2 3" key="1">
    <citation type="submission" date="2016-03" db="EMBL/GenBank/DDBJ databases">
        <authorList>
            <person name="Green D.E."/>
            <person name="Kennedy B.V."/>
            <person name="Kocak B.Z."/>
            <person name="Moretti M.L."/>
            <person name="Onelangsy F.L."/>
            <person name="Mezghani N.A."/>
            <person name="Thompson P.K."/>
            <person name="Ulbrich M.C."/>
            <person name="Furbee E.C."/>
            <person name="Grubb S.R."/>
            <person name="Warner M.H."/>
            <person name="Montgomery M.T."/>
            <person name="Garlena R.A."/>
            <person name="Russell D.A."/>
            <person name="Pope W.H."/>
            <person name="Jacobs-Sera D."/>
            <person name="Hendrix R.W."/>
            <person name="Hatfull G.F."/>
        </authorList>
    </citation>
    <scope>NUCLEOTIDE SEQUENCE [LARGE SCALE GENOMIC DNA]</scope>
</reference>
<proteinExistence type="predicted"/>
<evidence type="ECO:0000313" key="3">
    <source>
        <dbReference type="Proteomes" id="UP000223856"/>
    </source>
</evidence>
<accession>A0A142KBG8</accession>
<name>A0A142KBG8_9CAUD</name>
<dbReference type="EMBL" id="KU963258">
    <property type="protein sequence ID" value="AMS03451.1"/>
    <property type="molecule type" value="Genomic_DNA"/>
</dbReference>
<dbReference type="RefSeq" id="YP_009603332.1">
    <property type="nucleotide sequence ID" value="NC_041950.1"/>
</dbReference>